<comment type="similarity">
    <text evidence="1">Belongs to the glycosyltransferase 2 family.</text>
</comment>
<proteinExistence type="inferred from homology"/>
<dbReference type="Pfam" id="PF00535">
    <property type="entry name" value="Glycos_transf_2"/>
    <property type="match status" value="1"/>
</dbReference>
<evidence type="ECO:0000256" key="1">
    <source>
        <dbReference type="ARBA" id="ARBA00006739"/>
    </source>
</evidence>
<keyword evidence="4" id="KW-1133">Transmembrane helix</keyword>
<evidence type="ECO:0000256" key="4">
    <source>
        <dbReference type="SAM" id="Phobius"/>
    </source>
</evidence>
<evidence type="ECO:0000259" key="5">
    <source>
        <dbReference type="Pfam" id="PF00535"/>
    </source>
</evidence>
<keyword evidence="2" id="KW-0328">Glycosyltransferase</keyword>
<sequence length="374" mass="41775">MIKPDAIDIVVPSFRLTEALLLNIIRLEKPAGFEVNTYIVADNPTAVIPEKLKELHLAGEIHLLVNEVNLGFSGTRNKGIRAGQAKWVLLLDDDIVPQPDLLKAYAAAIAQNDHALGFAGVTYFPEAINAATRALEINGSVHHFKLALYYPEITWAPTTNMMINREKLNPALFDTNLKAGGEDVDFFVRHWLQFNEKYQSVPGAAVTHPWHDNGAMQTRRMFRYGIAANQLAHKEPEKRYTYRDFTNTLETLLLLLFLFPAALFTGTLNIWLCLVVAVPLAEYLTNWFKAISIGKTGSPAVAFQLMWVKNCWEAGYLYDAIIGGRPGGFAKRIDMGFVKENPGSFRTNRWKIVKTLLLVILVVVAVCTVGNASF</sequence>
<dbReference type="AlphaFoldDB" id="A0A1T4ST68"/>
<dbReference type="PANTHER" id="PTHR43179">
    <property type="entry name" value="RHAMNOSYLTRANSFERASE WBBL"/>
    <property type="match status" value="1"/>
</dbReference>
<dbReference type="RefSeq" id="WP_078670824.1">
    <property type="nucleotide sequence ID" value="NZ_FUWZ01000003.1"/>
</dbReference>
<evidence type="ECO:0000256" key="3">
    <source>
        <dbReference type="ARBA" id="ARBA00022679"/>
    </source>
</evidence>
<dbReference type="Gene3D" id="3.90.550.10">
    <property type="entry name" value="Spore Coat Polysaccharide Biosynthesis Protein SpsA, Chain A"/>
    <property type="match status" value="1"/>
</dbReference>
<reference evidence="7" key="1">
    <citation type="submission" date="2017-02" db="EMBL/GenBank/DDBJ databases">
        <authorList>
            <person name="Varghese N."/>
            <person name="Submissions S."/>
        </authorList>
    </citation>
    <scope>NUCLEOTIDE SEQUENCE [LARGE SCALE GENOMIC DNA]</scope>
    <source>
        <strain evidence="7">DSM 22224</strain>
    </source>
</reference>
<feature type="transmembrane region" description="Helical" evidence="4">
    <location>
        <begin position="252"/>
        <end position="281"/>
    </location>
</feature>
<accession>A0A1T4ST68</accession>
<dbReference type="STRING" id="634771.SAMN04488128_103477"/>
<dbReference type="GO" id="GO:0016757">
    <property type="term" value="F:glycosyltransferase activity"/>
    <property type="evidence" value="ECO:0007669"/>
    <property type="project" value="UniProtKB-KW"/>
</dbReference>
<dbReference type="PANTHER" id="PTHR43179:SF12">
    <property type="entry name" value="GALACTOFURANOSYLTRANSFERASE GLFT2"/>
    <property type="match status" value="1"/>
</dbReference>
<dbReference type="SUPFAM" id="SSF53448">
    <property type="entry name" value="Nucleotide-diphospho-sugar transferases"/>
    <property type="match status" value="1"/>
</dbReference>
<dbReference type="InterPro" id="IPR029044">
    <property type="entry name" value="Nucleotide-diphossugar_trans"/>
</dbReference>
<feature type="transmembrane region" description="Helical" evidence="4">
    <location>
        <begin position="355"/>
        <end position="373"/>
    </location>
</feature>
<evidence type="ECO:0000313" key="7">
    <source>
        <dbReference type="Proteomes" id="UP000190367"/>
    </source>
</evidence>
<keyword evidence="7" id="KW-1185">Reference proteome</keyword>
<dbReference type="EMBL" id="FUWZ01000003">
    <property type="protein sequence ID" value="SKA31429.1"/>
    <property type="molecule type" value="Genomic_DNA"/>
</dbReference>
<keyword evidence="4" id="KW-0472">Membrane</keyword>
<dbReference type="Proteomes" id="UP000190367">
    <property type="component" value="Unassembled WGS sequence"/>
</dbReference>
<evidence type="ECO:0000313" key="6">
    <source>
        <dbReference type="EMBL" id="SKA31429.1"/>
    </source>
</evidence>
<dbReference type="OrthoDB" id="633659at2"/>
<feature type="domain" description="Glycosyltransferase 2-like" evidence="5">
    <location>
        <begin position="10"/>
        <end position="168"/>
    </location>
</feature>
<organism evidence="6 7">
    <name type="scientific">Chitinophaga eiseniae</name>
    <dbReference type="NCBI Taxonomy" id="634771"/>
    <lineage>
        <taxon>Bacteria</taxon>
        <taxon>Pseudomonadati</taxon>
        <taxon>Bacteroidota</taxon>
        <taxon>Chitinophagia</taxon>
        <taxon>Chitinophagales</taxon>
        <taxon>Chitinophagaceae</taxon>
        <taxon>Chitinophaga</taxon>
    </lineage>
</organism>
<dbReference type="InterPro" id="IPR001173">
    <property type="entry name" value="Glyco_trans_2-like"/>
</dbReference>
<keyword evidence="3 6" id="KW-0808">Transferase</keyword>
<keyword evidence="4" id="KW-0812">Transmembrane</keyword>
<protein>
    <submittedName>
        <fullName evidence="6">Glycosyltransferase, GT2 family</fullName>
    </submittedName>
</protein>
<evidence type="ECO:0000256" key="2">
    <source>
        <dbReference type="ARBA" id="ARBA00022676"/>
    </source>
</evidence>
<gene>
    <name evidence="6" type="ORF">SAMN04488128_103477</name>
</gene>
<name>A0A1T4ST68_9BACT</name>